<dbReference type="AlphaFoldDB" id="A0A3P6FG93"/>
<evidence type="ECO:0000313" key="1">
    <source>
        <dbReference type="EMBL" id="VDD51918.1"/>
    </source>
</evidence>
<dbReference type="EMBL" id="LR031878">
    <property type="protein sequence ID" value="VDD51918.1"/>
    <property type="molecule type" value="Genomic_DNA"/>
</dbReference>
<reference evidence="1" key="1">
    <citation type="submission" date="2018-11" db="EMBL/GenBank/DDBJ databases">
        <authorList>
            <consortium name="Genoscope - CEA"/>
            <person name="William W."/>
        </authorList>
    </citation>
    <scope>NUCLEOTIDE SEQUENCE</scope>
</reference>
<organism evidence="1">
    <name type="scientific">Brassica oleracea</name>
    <name type="common">Wild cabbage</name>
    <dbReference type="NCBI Taxonomy" id="3712"/>
    <lineage>
        <taxon>Eukaryota</taxon>
        <taxon>Viridiplantae</taxon>
        <taxon>Streptophyta</taxon>
        <taxon>Embryophyta</taxon>
        <taxon>Tracheophyta</taxon>
        <taxon>Spermatophyta</taxon>
        <taxon>Magnoliopsida</taxon>
        <taxon>eudicotyledons</taxon>
        <taxon>Gunneridae</taxon>
        <taxon>Pentapetalae</taxon>
        <taxon>rosids</taxon>
        <taxon>malvids</taxon>
        <taxon>Brassicales</taxon>
        <taxon>Brassicaceae</taxon>
        <taxon>Brassiceae</taxon>
        <taxon>Brassica</taxon>
    </lineage>
</organism>
<sequence length="48" mass="5501">MSRGRRYIVKAVFDNMAKLVAVEHVGGIHGYQAYKVFSEIISLLRITY</sequence>
<name>A0A3P6FG93_BRAOL</name>
<gene>
    <name evidence="1" type="ORF">BOLC1T04307H</name>
</gene>
<protein>
    <submittedName>
        <fullName evidence="1">Uncharacterized protein</fullName>
    </submittedName>
</protein>
<proteinExistence type="predicted"/>
<accession>A0A3P6FG93</accession>